<sequence length="117" mass="13096">MSKNKSLFCGFIVGGIIGGIATLLTTPSSGKEMRGQLTINRKMIEETIQQLKAESIALKNQIVITAKESSGVVKEVSTDLKRTINQFQKEIEPHKKDLQKEIEEVELKIKQLEKTLQ</sequence>
<keyword evidence="3" id="KW-1185">Reference proteome</keyword>
<keyword evidence="1" id="KW-0175">Coiled coil</keyword>
<name>A0ABS3N3K4_9BACI</name>
<evidence type="ECO:0000313" key="3">
    <source>
        <dbReference type="Proteomes" id="UP000663981"/>
    </source>
</evidence>
<evidence type="ECO:0000256" key="1">
    <source>
        <dbReference type="SAM" id="Coils"/>
    </source>
</evidence>
<comment type="caution">
    <text evidence="2">The sequence shown here is derived from an EMBL/GenBank/DDBJ whole genome shotgun (WGS) entry which is preliminary data.</text>
</comment>
<dbReference type="EMBL" id="JAGDEL010000010">
    <property type="protein sequence ID" value="MBO1512901.1"/>
    <property type="molecule type" value="Genomic_DNA"/>
</dbReference>
<dbReference type="InterPro" id="IPR052928">
    <property type="entry name" value="Desiccation-related_membrane"/>
</dbReference>
<reference evidence="2 3" key="1">
    <citation type="submission" date="2021-03" db="EMBL/GenBank/DDBJ databases">
        <title>Whole genome sequence of Metabacillus bambusae BG109.</title>
        <authorList>
            <person name="Jeong J.W."/>
        </authorList>
    </citation>
    <scope>NUCLEOTIDE SEQUENCE [LARGE SCALE GENOMIC DNA]</scope>
    <source>
        <strain evidence="2 3">BG109</strain>
    </source>
</reference>
<feature type="coiled-coil region" evidence="1">
    <location>
        <begin position="34"/>
        <end position="61"/>
    </location>
</feature>
<protein>
    <submittedName>
        <fullName evidence="2">YtxH domain-containing protein</fullName>
    </submittedName>
</protein>
<gene>
    <name evidence="2" type="ORF">I7822_14685</name>
</gene>
<dbReference type="InterPro" id="IPR024623">
    <property type="entry name" value="YtxH"/>
</dbReference>
<dbReference type="RefSeq" id="WP_207979393.1">
    <property type="nucleotide sequence ID" value="NZ_JAGDEL010000010.1"/>
</dbReference>
<accession>A0ABS3N3K4</accession>
<dbReference type="PANTHER" id="PTHR35792">
    <property type="entry name" value="GENERAL STRESS PROTEIN"/>
    <property type="match status" value="1"/>
</dbReference>
<proteinExistence type="predicted"/>
<organism evidence="2 3">
    <name type="scientific">Metabacillus bambusae</name>
    <dbReference type="NCBI Taxonomy" id="2795218"/>
    <lineage>
        <taxon>Bacteria</taxon>
        <taxon>Bacillati</taxon>
        <taxon>Bacillota</taxon>
        <taxon>Bacilli</taxon>
        <taxon>Bacillales</taxon>
        <taxon>Bacillaceae</taxon>
        <taxon>Metabacillus</taxon>
    </lineage>
</organism>
<dbReference type="Proteomes" id="UP000663981">
    <property type="component" value="Unassembled WGS sequence"/>
</dbReference>
<dbReference type="PANTHER" id="PTHR35792:SF3">
    <property type="entry name" value="IG HYPOTHETICAL 17707"/>
    <property type="match status" value="1"/>
</dbReference>
<dbReference type="Pfam" id="PF12732">
    <property type="entry name" value="YtxH"/>
    <property type="match status" value="1"/>
</dbReference>
<evidence type="ECO:0000313" key="2">
    <source>
        <dbReference type="EMBL" id="MBO1512901.1"/>
    </source>
</evidence>